<evidence type="ECO:0000256" key="4">
    <source>
        <dbReference type="ARBA" id="ARBA00022989"/>
    </source>
</evidence>
<dbReference type="EMBL" id="FQZK01000027">
    <property type="protein sequence ID" value="SHK66890.1"/>
    <property type="molecule type" value="Genomic_DNA"/>
</dbReference>
<name>A0A1M6UCJ4_9ACTN</name>
<feature type="transmembrane region" description="Helical" evidence="6">
    <location>
        <begin position="93"/>
        <end position="112"/>
    </location>
</feature>
<keyword evidence="8" id="KW-1185">Reference proteome</keyword>
<feature type="transmembrane region" description="Helical" evidence="6">
    <location>
        <begin position="261"/>
        <end position="279"/>
    </location>
</feature>
<dbReference type="AlphaFoldDB" id="A0A1M6UCJ4"/>
<comment type="similarity">
    <text evidence="2 6">Belongs to the 4-toluene sulfonate uptake permease (TSUP) (TC 2.A.102) family.</text>
</comment>
<evidence type="ECO:0000256" key="6">
    <source>
        <dbReference type="RuleBase" id="RU363041"/>
    </source>
</evidence>
<evidence type="ECO:0000256" key="1">
    <source>
        <dbReference type="ARBA" id="ARBA00004141"/>
    </source>
</evidence>
<feature type="transmembrane region" description="Helical" evidence="6">
    <location>
        <begin position="59"/>
        <end position="81"/>
    </location>
</feature>
<evidence type="ECO:0000256" key="2">
    <source>
        <dbReference type="ARBA" id="ARBA00009142"/>
    </source>
</evidence>
<dbReference type="Pfam" id="PF01925">
    <property type="entry name" value="TauE"/>
    <property type="match status" value="1"/>
</dbReference>
<dbReference type="InterPro" id="IPR002781">
    <property type="entry name" value="TM_pro_TauE-like"/>
</dbReference>
<dbReference type="PROSITE" id="PS51257">
    <property type="entry name" value="PROKAR_LIPOPROTEIN"/>
    <property type="match status" value="1"/>
</dbReference>
<feature type="transmembrane region" description="Helical" evidence="6">
    <location>
        <begin position="118"/>
        <end position="137"/>
    </location>
</feature>
<keyword evidence="6" id="KW-1003">Cell membrane</keyword>
<gene>
    <name evidence="7" type="ORF">SAMN05421803_12732</name>
</gene>
<dbReference type="Proteomes" id="UP000184452">
    <property type="component" value="Unassembled WGS sequence"/>
</dbReference>
<evidence type="ECO:0000313" key="8">
    <source>
        <dbReference type="Proteomes" id="UP000184452"/>
    </source>
</evidence>
<feature type="transmembrane region" description="Helical" evidence="6">
    <location>
        <begin position="201"/>
        <end position="223"/>
    </location>
</feature>
<evidence type="ECO:0000256" key="5">
    <source>
        <dbReference type="ARBA" id="ARBA00023136"/>
    </source>
</evidence>
<feature type="transmembrane region" description="Helical" evidence="6">
    <location>
        <begin position="230"/>
        <end position="249"/>
    </location>
</feature>
<keyword evidence="3 6" id="KW-0812">Transmembrane</keyword>
<dbReference type="InterPro" id="IPR051598">
    <property type="entry name" value="TSUP/Inactive_protease-like"/>
</dbReference>
<accession>A0A1M6UCJ4</accession>
<organism evidence="7 8">
    <name type="scientific">Nocardiopsis flavescens</name>
    <dbReference type="NCBI Taxonomy" id="758803"/>
    <lineage>
        <taxon>Bacteria</taxon>
        <taxon>Bacillati</taxon>
        <taxon>Actinomycetota</taxon>
        <taxon>Actinomycetes</taxon>
        <taxon>Streptosporangiales</taxon>
        <taxon>Nocardiopsidaceae</taxon>
        <taxon>Nocardiopsis</taxon>
    </lineage>
</organism>
<evidence type="ECO:0000256" key="3">
    <source>
        <dbReference type="ARBA" id="ARBA00022692"/>
    </source>
</evidence>
<dbReference type="STRING" id="758803.SAMN05421803_12732"/>
<sequence length="280" mass="28197">MRAGPRVRTVVRVLSSLLALLALGCLSGLTTVAFGFGGGFVTVPVVYAFTLARGEPGTDAMAVAVATSTAVMIVNSSAATLAQYRAGRLRREYLWPLAAYIGLGSAAGAWAATLAGGAVQHALFVAYLVVTIADSLLRRGFLDRPDGRGARPPRRGAVPALGAGIGAVTGFLGVGGSVMTVPLLRRRGLPMLEATAMANPLSLPVALAGTAVYALLGTGGAGAGQGYAGSVDLVAAALLLTGSLPAIALARRHVGRVPDRVHAVAFVVLLALALVAVLLV</sequence>
<evidence type="ECO:0000313" key="7">
    <source>
        <dbReference type="EMBL" id="SHK66890.1"/>
    </source>
</evidence>
<reference evidence="7 8" key="1">
    <citation type="submission" date="2016-11" db="EMBL/GenBank/DDBJ databases">
        <authorList>
            <person name="Jaros S."/>
            <person name="Januszkiewicz K."/>
            <person name="Wedrychowicz H."/>
        </authorList>
    </citation>
    <scope>NUCLEOTIDE SEQUENCE [LARGE SCALE GENOMIC DNA]</scope>
    <source>
        <strain evidence="7 8">CGMCC 4.5723</strain>
    </source>
</reference>
<keyword evidence="4 6" id="KW-1133">Transmembrane helix</keyword>
<dbReference type="PANTHER" id="PTHR43701">
    <property type="entry name" value="MEMBRANE TRANSPORTER PROTEIN MJ0441-RELATED"/>
    <property type="match status" value="1"/>
</dbReference>
<keyword evidence="5 6" id="KW-0472">Membrane</keyword>
<proteinExistence type="inferred from homology"/>
<protein>
    <recommendedName>
        <fullName evidence="6">Probable membrane transporter protein</fullName>
    </recommendedName>
</protein>
<dbReference type="PANTHER" id="PTHR43701:SF2">
    <property type="entry name" value="MEMBRANE TRANSPORTER PROTEIN YJNA-RELATED"/>
    <property type="match status" value="1"/>
</dbReference>
<dbReference type="GO" id="GO:0005886">
    <property type="term" value="C:plasma membrane"/>
    <property type="evidence" value="ECO:0007669"/>
    <property type="project" value="UniProtKB-SubCell"/>
</dbReference>
<feature type="transmembrane region" description="Helical" evidence="6">
    <location>
        <begin position="158"/>
        <end position="181"/>
    </location>
</feature>
<comment type="subcellular location">
    <subcellularLocation>
        <location evidence="6">Cell membrane</location>
        <topology evidence="6">Multi-pass membrane protein</topology>
    </subcellularLocation>
    <subcellularLocation>
        <location evidence="1">Membrane</location>
        <topology evidence="1">Multi-pass membrane protein</topology>
    </subcellularLocation>
</comment>